<evidence type="ECO:0000313" key="4">
    <source>
        <dbReference type="Proteomes" id="UP000490939"/>
    </source>
</evidence>
<keyword evidence="4" id="KW-1185">Reference proteome</keyword>
<evidence type="ECO:0000256" key="1">
    <source>
        <dbReference type="SAM" id="MobiDB-lite"/>
    </source>
</evidence>
<feature type="transmembrane region" description="Helical" evidence="2">
    <location>
        <begin position="38"/>
        <end position="63"/>
    </location>
</feature>
<organism evidence="3 4">
    <name type="scientific">Venturia inaequalis</name>
    <name type="common">Apple scab fungus</name>
    <dbReference type="NCBI Taxonomy" id="5025"/>
    <lineage>
        <taxon>Eukaryota</taxon>
        <taxon>Fungi</taxon>
        <taxon>Dikarya</taxon>
        <taxon>Ascomycota</taxon>
        <taxon>Pezizomycotina</taxon>
        <taxon>Dothideomycetes</taxon>
        <taxon>Pleosporomycetidae</taxon>
        <taxon>Venturiales</taxon>
        <taxon>Venturiaceae</taxon>
        <taxon>Venturia</taxon>
    </lineage>
</organism>
<evidence type="ECO:0000256" key="2">
    <source>
        <dbReference type="SAM" id="Phobius"/>
    </source>
</evidence>
<keyword evidence="2" id="KW-0812">Transmembrane</keyword>
<evidence type="ECO:0000313" key="3">
    <source>
        <dbReference type="EMBL" id="KAE9973396.1"/>
    </source>
</evidence>
<proteinExistence type="predicted"/>
<comment type="caution">
    <text evidence="3">The sequence shown here is derived from an EMBL/GenBank/DDBJ whole genome shotgun (WGS) entry which is preliminary data.</text>
</comment>
<feature type="region of interest" description="Disordered" evidence="1">
    <location>
        <begin position="96"/>
        <end position="117"/>
    </location>
</feature>
<dbReference type="EMBL" id="WNWR01000594">
    <property type="protein sequence ID" value="KAE9973396.1"/>
    <property type="molecule type" value="Genomic_DNA"/>
</dbReference>
<sequence>MSKPVHLPRYIQPLLHHIDPSPKAKPSFMQISWMGLKYYVLFVVAMGVLNPLFLALGWVTYLIKGAEGEEYKSTPEVLGEGDQGIFGSTLTPKNPHLPPIVNPTKPPTPTNTATATEKEKDRAFELAKMRMEIESLERDRDRAFELRKMELGNQRVEMGRRLANEGRAVEVAGWRVLGELRRGCCVGGGCGGDDF</sequence>
<name>A0A8H3UMN6_VENIN</name>
<accession>A0A8H3UMN6</accession>
<gene>
    <name evidence="3" type="ORF">EG327_009111</name>
</gene>
<keyword evidence="2" id="KW-0472">Membrane</keyword>
<keyword evidence="2" id="KW-1133">Transmembrane helix</keyword>
<dbReference type="Proteomes" id="UP000490939">
    <property type="component" value="Unassembled WGS sequence"/>
</dbReference>
<feature type="compositionally biased region" description="Pro residues" evidence="1">
    <location>
        <begin position="96"/>
        <end position="109"/>
    </location>
</feature>
<dbReference type="AlphaFoldDB" id="A0A8H3UMN6"/>
<protein>
    <submittedName>
        <fullName evidence="3">Uncharacterized protein</fullName>
    </submittedName>
</protein>
<reference evidence="3 4" key="1">
    <citation type="submission" date="2019-07" db="EMBL/GenBank/DDBJ databases">
        <title>Venturia inaequalis Genome Resource.</title>
        <authorList>
            <person name="Lichtner F.J."/>
        </authorList>
    </citation>
    <scope>NUCLEOTIDE SEQUENCE [LARGE SCALE GENOMIC DNA]</scope>
    <source>
        <strain evidence="3 4">DMI_063113</strain>
    </source>
</reference>